<dbReference type="AlphaFoldDB" id="A0ABD1EBL6"/>
<evidence type="ECO:0000256" key="1">
    <source>
        <dbReference type="SAM" id="MobiDB-lite"/>
    </source>
</evidence>
<proteinExistence type="predicted"/>
<evidence type="ECO:0000313" key="3">
    <source>
        <dbReference type="Proteomes" id="UP001566132"/>
    </source>
</evidence>
<feature type="region of interest" description="Disordered" evidence="1">
    <location>
        <begin position="132"/>
        <end position="151"/>
    </location>
</feature>
<keyword evidence="3" id="KW-1185">Reference proteome</keyword>
<accession>A0ABD1EBL6</accession>
<name>A0ABD1EBL6_HYPHA</name>
<reference evidence="2 3" key="1">
    <citation type="submission" date="2024-05" db="EMBL/GenBank/DDBJ databases">
        <title>Genetic variation in Jamaican populations of the coffee berry borer (Hypothenemus hampei).</title>
        <authorList>
            <person name="Errbii M."/>
            <person name="Myrie A."/>
        </authorList>
    </citation>
    <scope>NUCLEOTIDE SEQUENCE [LARGE SCALE GENOMIC DNA]</scope>
    <source>
        <strain evidence="2">JA-Hopewell-2020-01-JO</strain>
        <tissue evidence="2">Whole body</tissue>
    </source>
</reference>
<gene>
    <name evidence="2" type="ORF">ABEB36_012537</name>
</gene>
<comment type="caution">
    <text evidence="2">The sequence shown here is derived from an EMBL/GenBank/DDBJ whole genome shotgun (WGS) entry which is preliminary data.</text>
</comment>
<sequence>MDVNEPLMVAFDNSLPPPGMRVLSLPMPPPLPPRFPIDMVTDHGASYVLAQPPQGGAYLLPPPVCEQNNGIQIVEGNMLNQAIIQELPPQESLVAGNGIRTFRKIEMEGGGGPSGEIDPRFPSRFVRLDGSNVPTAVTPRTNGLRSRDGNINKVAFPES</sequence>
<dbReference type="Proteomes" id="UP001566132">
    <property type="component" value="Unassembled WGS sequence"/>
</dbReference>
<organism evidence="2 3">
    <name type="scientific">Hypothenemus hampei</name>
    <name type="common">Coffee berry borer</name>
    <dbReference type="NCBI Taxonomy" id="57062"/>
    <lineage>
        <taxon>Eukaryota</taxon>
        <taxon>Metazoa</taxon>
        <taxon>Ecdysozoa</taxon>
        <taxon>Arthropoda</taxon>
        <taxon>Hexapoda</taxon>
        <taxon>Insecta</taxon>
        <taxon>Pterygota</taxon>
        <taxon>Neoptera</taxon>
        <taxon>Endopterygota</taxon>
        <taxon>Coleoptera</taxon>
        <taxon>Polyphaga</taxon>
        <taxon>Cucujiformia</taxon>
        <taxon>Curculionidae</taxon>
        <taxon>Scolytinae</taxon>
        <taxon>Hypothenemus</taxon>
    </lineage>
</organism>
<protein>
    <submittedName>
        <fullName evidence="2">Uncharacterized protein</fullName>
    </submittedName>
</protein>
<dbReference type="EMBL" id="JBDJPC010000009">
    <property type="protein sequence ID" value="KAL1492033.1"/>
    <property type="molecule type" value="Genomic_DNA"/>
</dbReference>
<evidence type="ECO:0000313" key="2">
    <source>
        <dbReference type="EMBL" id="KAL1492033.1"/>
    </source>
</evidence>
<feature type="compositionally biased region" description="Polar residues" evidence="1">
    <location>
        <begin position="132"/>
        <end position="144"/>
    </location>
</feature>